<sequence>MVNAFMMDEEPHADPGPEHIFWTATNATAPLSELMERVQRGYAAYFWEGAHPPTGLPFDRCSTDGRPISDLISIGGTGFGIMAILVLVHRQWVSRSNAYARILKIVATLEKIPRFRGAFPHFISANTLEVVPFVPHDDGGDLVETALLVQGLICAREFFDCPSDAEAGLRRRIDSLCVDIEWVSYVRPSARPSLYWHWSPKHGWALNTPITGWNEALSTYVLAAGSASHAIEPEIFHIGWTNEGRFRNGSNFYGTSLPAGSSFGGPLFLSQYSFCALDPRQMQDDQIDYWQQVVAHTKINFEHCRRNPNGHIGYGTYGWGLTASDGPSGYVVSCPVNDRGILAPMAALSSFPFLPKEAESALRAFLAYGNGRLWGRFGFADAFAPGQNWVSNCYLAINQGPVVAMIENFRSGLLWRLFMGAPEVKRGLSRLGIRYKVSPGDQGGSLHEEPA</sequence>
<organism evidence="2 3">
    <name type="scientific">Rhizobium mongolense subsp. loessense</name>
    <dbReference type="NCBI Taxonomy" id="158890"/>
    <lineage>
        <taxon>Bacteria</taxon>
        <taxon>Pseudomonadati</taxon>
        <taxon>Pseudomonadota</taxon>
        <taxon>Alphaproteobacteria</taxon>
        <taxon>Hyphomicrobiales</taxon>
        <taxon>Rhizobiaceae</taxon>
        <taxon>Rhizobium/Agrobacterium group</taxon>
        <taxon>Rhizobium</taxon>
    </lineage>
</organism>
<dbReference type="PIRSF" id="PIRSF028431">
    <property type="entry name" value="UCP028431"/>
    <property type="match status" value="1"/>
</dbReference>
<accession>A0A1G4U5T9</accession>
<dbReference type="InterPro" id="IPR016883">
    <property type="entry name" value="UCP028431"/>
</dbReference>
<evidence type="ECO:0000313" key="2">
    <source>
        <dbReference type="EMBL" id="SCW88994.1"/>
    </source>
</evidence>
<dbReference type="AlphaFoldDB" id="A0A1G4U5T9"/>
<dbReference type="RefSeq" id="WP_233426878.1">
    <property type="nucleotide sequence ID" value="NZ_FMTM01000018.1"/>
</dbReference>
<reference evidence="2 3" key="1">
    <citation type="submission" date="2016-10" db="EMBL/GenBank/DDBJ databases">
        <authorList>
            <person name="de Groot N.N."/>
        </authorList>
    </citation>
    <scope>NUCLEOTIDE SEQUENCE [LARGE SCALE GENOMIC DNA]</scope>
    <source>
        <strain evidence="2 3">CGMCC 1.3401</strain>
    </source>
</reference>
<feature type="domain" description="Glycoamylase-like" evidence="1">
    <location>
        <begin position="209"/>
        <end position="420"/>
    </location>
</feature>
<evidence type="ECO:0000259" key="1">
    <source>
        <dbReference type="Pfam" id="PF10091"/>
    </source>
</evidence>
<dbReference type="InterPro" id="IPR019282">
    <property type="entry name" value="Glycoamylase-like_cons_dom"/>
</dbReference>
<proteinExistence type="predicted"/>
<name>A0A1G4U5T9_9HYPH</name>
<evidence type="ECO:0000313" key="3">
    <source>
        <dbReference type="Proteomes" id="UP000199542"/>
    </source>
</evidence>
<dbReference type="Pfam" id="PF10091">
    <property type="entry name" value="Glycoamylase"/>
    <property type="match status" value="1"/>
</dbReference>
<dbReference type="EMBL" id="FMTM01000018">
    <property type="protein sequence ID" value="SCW88994.1"/>
    <property type="molecule type" value="Genomic_DNA"/>
</dbReference>
<dbReference type="Gene3D" id="1.50.10.140">
    <property type="match status" value="1"/>
</dbReference>
<protein>
    <recommendedName>
        <fullName evidence="1">Glycoamylase-like domain-containing protein</fullName>
    </recommendedName>
</protein>
<dbReference type="Proteomes" id="UP000199542">
    <property type="component" value="Unassembled WGS sequence"/>
</dbReference>
<gene>
    <name evidence="2" type="ORF">SAMN02927900_06185</name>
</gene>